<dbReference type="PANTHER" id="PTHR43584:SF8">
    <property type="entry name" value="N-ACETYLMURAMATE ALPHA-1-PHOSPHATE URIDYLYLTRANSFERASE"/>
    <property type="match status" value="1"/>
</dbReference>
<evidence type="ECO:0000256" key="7">
    <source>
        <dbReference type="ARBA" id="ARBA00022679"/>
    </source>
</evidence>
<proteinExistence type="inferred from homology"/>
<dbReference type="Pfam" id="PF00483">
    <property type="entry name" value="NTP_transferase"/>
    <property type="match status" value="1"/>
</dbReference>
<evidence type="ECO:0000256" key="2">
    <source>
        <dbReference type="ARBA" id="ARBA00006982"/>
    </source>
</evidence>
<dbReference type="PANTHER" id="PTHR43584">
    <property type="entry name" value="NUCLEOTIDYL TRANSFERASE"/>
    <property type="match status" value="1"/>
</dbReference>
<dbReference type="Pfam" id="PF01066">
    <property type="entry name" value="CDP-OH_P_transf"/>
    <property type="match status" value="1"/>
</dbReference>
<dbReference type="KEGG" id="kme:H0A61_00158"/>
<dbReference type="RefSeq" id="WP_206708092.1">
    <property type="nucleotide sequence ID" value="NZ_CP059066.1"/>
</dbReference>
<dbReference type="SUPFAM" id="SSF53448">
    <property type="entry name" value="Nucleotide-diphospho-sugar transferases"/>
    <property type="match status" value="1"/>
</dbReference>
<dbReference type="GO" id="GO:0016020">
    <property type="term" value="C:membrane"/>
    <property type="evidence" value="ECO:0007669"/>
    <property type="project" value="InterPro"/>
</dbReference>
<dbReference type="InterPro" id="IPR050065">
    <property type="entry name" value="GlmU-like"/>
</dbReference>
<dbReference type="Gene3D" id="1.20.120.1760">
    <property type="match status" value="1"/>
</dbReference>
<dbReference type="Gene3D" id="3.90.550.10">
    <property type="entry name" value="Spore Coat Polysaccharide Biosynthesis Protein SpsA, Chain A"/>
    <property type="match status" value="1"/>
</dbReference>
<keyword evidence="8" id="KW-0548">Nucleotidyltransferase</keyword>
<dbReference type="EMBL" id="CP059066">
    <property type="protein sequence ID" value="QSQ07841.1"/>
    <property type="molecule type" value="Genomic_DNA"/>
</dbReference>
<evidence type="ECO:0000256" key="3">
    <source>
        <dbReference type="ARBA" id="ARBA00007897"/>
    </source>
</evidence>
<feature type="transmembrane region" description="Helical" evidence="11">
    <location>
        <begin position="417"/>
        <end position="439"/>
    </location>
</feature>
<keyword evidence="11" id="KW-0472">Membrane</keyword>
<comment type="catalytic activity">
    <reaction evidence="9">
        <text>CDP-1L-myo-inositol + 1D-myo-inositol 3-phosphate = bis(1L-myo-inositol) 3,1'-phosphate 1-phosphate + CMP + H(+)</text>
        <dbReference type="Rhea" id="RHEA:31327"/>
        <dbReference type="ChEBI" id="CHEBI:15378"/>
        <dbReference type="ChEBI" id="CHEBI:58401"/>
        <dbReference type="ChEBI" id="CHEBI:60377"/>
        <dbReference type="ChEBI" id="CHEBI:62573"/>
        <dbReference type="ChEBI" id="CHEBI:62576"/>
        <dbReference type="EC" id="2.7.8.34"/>
    </reaction>
</comment>
<protein>
    <recommendedName>
        <fullName evidence="6">Bifunctional IPC transferase and DIPP synthase</fullName>
        <ecNumber evidence="4">2.7.7.74</ecNumber>
        <ecNumber evidence="5">2.7.8.34</ecNumber>
    </recommendedName>
</protein>
<name>A0A8A0RH87_9FIRM</name>
<evidence type="ECO:0000256" key="4">
    <source>
        <dbReference type="ARBA" id="ARBA00012504"/>
    </source>
</evidence>
<dbReference type="InterPro" id="IPR043130">
    <property type="entry name" value="CDP-OH_PTrfase_TM_dom"/>
</dbReference>
<evidence type="ECO:0000256" key="10">
    <source>
        <dbReference type="RuleBase" id="RU003750"/>
    </source>
</evidence>
<dbReference type="InterPro" id="IPR048254">
    <property type="entry name" value="CDP_ALCOHOL_P_TRANSF_CS"/>
</dbReference>
<keyword evidence="7 10" id="KW-0808">Transferase</keyword>
<dbReference type="InterPro" id="IPR000462">
    <property type="entry name" value="CDP-OH_P_trans"/>
</dbReference>
<dbReference type="GO" id="GO:0016779">
    <property type="term" value="F:nucleotidyltransferase activity"/>
    <property type="evidence" value="ECO:0007669"/>
    <property type="project" value="UniProtKB-KW"/>
</dbReference>
<feature type="domain" description="Nucleotidyl transferase" evidence="12">
    <location>
        <begin position="2"/>
        <end position="247"/>
    </location>
</feature>
<dbReference type="EC" id="2.7.8.34" evidence="5"/>
<feature type="transmembrane region" description="Helical" evidence="11">
    <location>
        <begin position="282"/>
        <end position="302"/>
    </location>
</feature>
<evidence type="ECO:0000313" key="13">
    <source>
        <dbReference type="EMBL" id="QSQ07841.1"/>
    </source>
</evidence>
<comment type="similarity">
    <text evidence="3">In the N-terminal section; belongs to the MobA family.</text>
</comment>
<gene>
    <name evidence="13" type="primary">spsI</name>
    <name evidence="13" type="ORF">H0A61_00158</name>
</gene>
<evidence type="ECO:0000256" key="8">
    <source>
        <dbReference type="ARBA" id="ARBA00022695"/>
    </source>
</evidence>
<keyword evidence="11" id="KW-0812">Transmembrane</keyword>
<keyword evidence="14" id="KW-1185">Reference proteome</keyword>
<dbReference type="Proteomes" id="UP000662904">
    <property type="component" value="Chromosome"/>
</dbReference>
<dbReference type="GO" id="GO:0008654">
    <property type="term" value="P:phospholipid biosynthetic process"/>
    <property type="evidence" value="ECO:0007669"/>
    <property type="project" value="InterPro"/>
</dbReference>
<evidence type="ECO:0000256" key="1">
    <source>
        <dbReference type="ARBA" id="ARBA00000729"/>
    </source>
</evidence>
<evidence type="ECO:0000259" key="12">
    <source>
        <dbReference type="Pfam" id="PF00483"/>
    </source>
</evidence>
<organism evidence="13 14">
    <name type="scientific">Koleobacter methoxysyntrophicus</name>
    <dbReference type="NCBI Taxonomy" id="2751313"/>
    <lineage>
        <taxon>Bacteria</taxon>
        <taxon>Bacillati</taxon>
        <taxon>Bacillota</taxon>
        <taxon>Clostridia</taxon>
        <taxon>Koleobacterales</taxon>
        <taxon>Koleobacteraceae</taxon>
        <taxon>Koleobacter</taxon>
    </lineage>
</organism>
<evidence type="ECO:0000256" key="6">
    <source>
        <dbReference type="ARBA" id="ARBA00018322"/>
    </source>
</evidence>
<dbReference type="GO" id="GO:0016780">
    <property type="term" value="F:phosphotransferase activity, for other substituted phosphate groups"/>
    <property type="evidence" value="ECO:0007669"/>
    <property type="project" value="InterPro"/>
</dbReference>
<sequence length="456" mass="50366">MKAVVVAAGEGSRMRMTAGKEPFPKPLLPLLGLRIIERVFLAARKAGIKEFVVVIGYRGDEIRRYLGDGSKWGLKIQYAFNEHWLNGNGYSLLAAKPYLESENRFLLLMADHIFEPNLLKHFLQFTDDEIKKVQSDKNLHFLAVDACPEKVTDLEEATKVYTRAGKIIALGKEIKDFNGVDCGIFNFGAGIFETVEKSLKDSGGSLSEALQLVVKTGNLRPFEFKNYYWHDIDQKKDLQQARQKLLQHLLPKKDGIVSRYFNRPISLTITSVLANLSATPNIISFFSFSLCLLGGVLFALGYPLAGGLLAQLASIIDGVDGEIARLKFQESLFGAYLDSILDRYGDAALIGGLTAGSLLGGASSPSFVLIMGFLALTASPLSMLAKEKYANLTGKTYNPLELDGYLRYFPFNRDGRLALIMLGGVFNQLTATLLLLALLTNLQAIYRLFVVRQNLG</sequence>
<comment type="catalytic activity">
    <reaction evidence="1">
        <text>1D-myo-inositol 3-phosphate + CTP + H(+) = CDP-1L-myo-inositol + diphosphate</text>
        <dbReference type="Rhea" id="RHEA:30647"/>
        <dbReference type="ChEBI" id="CHEBI:15378"/>
        <dbReference type="ChEBI" id="CHEBI:33019"/>
        <dbReference type="ChEBI" id="CHEBI:37563"/>
        <dbReference type="ChEBI" id="CHEBI:58401"/>
        <dbReference type="ChEBI" id="CHEBI:62573"/>
        <dbReference type="EC" id="2.7.7.74"/>
    </reaction>
</comment>
<dbReference type="AlphaFoldDB" id="A0A8A0RH87"/>
<dbReference type="InterPro" id="IPR029044">
    <property type="entry name" value="Nucleotide-diphossugar_trans"/>
</dbReference>
<evidence type="ECO:0000256" key="9">
    <source>
        <dbReference type="ARBA" id="ARBA00049235"/>
    </source>
</evidence>
<evidence type="ECO:0000256" key="5">
    <source>
        <dbReference type="ARBA" id="ARBA00013268"/>
    </source>
</evidence>
<dbReference type="EC" id="2.7.7.74" evidence="4"/>
<keyword evidence="11" id="KW-1133">Transmembrane helix</keyword>
<comment type="similarity">
    <text evidence="10">Belongs to the CDP-alcohol phosphatidyltransferase class-I family.</text>
</comment>
<dbReference type="PROSITE" id="PS00379">
    <property type="entry name" value="CDP_ALCOHOL_P_TRANSF"/>
    <property type="match status" value="1"/>
</dbReference>
<comment type="similarity">
    <text evidence="2">In the C-terminal section; belongs to the CDP-alcohol phosphatidyltransferase class-I family.</text>
</comment>
<reference evidence="13" key="1">
    <citation type="submission" date="2020-07" db="EMBL/GenBank/DDBJ databases">
        <title>Koleobacter methoxysyntrophicus gen. nov., sp. nov., a novel anaerobic bacterium isolated from deep subsurface oil field and proposal of Koleobacterales ord. nov. in the phylum Firmicutes.</title>
        <authorList>
            <person name="Sakamoto S."/>
            <person name="Tamaki H."/>
        </authorList>
    </citation>
    <scope>NUCLEOTIDE SEQUENCE</scope>
    <source>
        <strain evidence="13">NRmbB1</strain>
    </source>
</reference>
<evidence type="ECO:0000313" key="14">
    <source>
        <dbReference type="Proteomes" id="UP000662904"/>
    </source>
</evidence>
<accession>A0A8A0RH87</accession>
<evidence type="ECO:0000256" key="11">
    <source>
        <dbReference type="SAM" id="Phobius"/>
    </source>
</evidence>
<dbReference type="InterPro" id="IPR005835">
    <property type="entry name" value="NTP_transferase_dom"/>
</dbReference>